<dbReference type="InterPro" id="IPR030390">
    <property type="entry name" value="MeTrfase_TrmA_AS"/>
</dbReference>
<dbReference type="NCBIfam" id="TIGR00479">
    <property type="entry name" value="rumA"/>
    <property type="match status" value="1"/>
</dbReference>
<feature type="domain" description="TRAM" evidence="9">
    <location>
        <begin position="49"/>
        <end position="107"/>
    </location>
</feature>
<feature type="region of interest" description="Disordered" evidence="8">
    <location>
        <begin position="24"/>
        <end position="46"/>
    </location>
</feature>
<dbReference type="PROSITE" id="PS01231">
    <property type="entry name" value="TRMA_2"/>
    <property type="match status" value="1"/>
</dbReference>
<dbReference type="InterPro" id="IPR012340">
    <property type="entry name" value="NA-bd_OB-fold"/>
</dbReference>
<keyword evidence="1" id="KW-0004">4Fe-4S</keyword>
<dbReference type="Gene3D" id="2.40.50.1070">
    <property type="match status" value="1"/>
</dbReference>
<dbReference type="FunFam" id="3.40.50.150:FF:000009">
    <property type="entry name" value="23S rRNA (Uracil(1939)-C(5))-methyltransferase RlmD"/>
    <property type="match status" value="1"/>
</dbReference>
<reference evidence="11" key="1">
    <citation type="submission" date="2016-10" db="EMBL/GenBank/DDBJ databases">
        <authorList>
            <person name="Varghese N."/>
            <person name="Submissions S."/>
        </authorList>
    </citation>
    <scope>NUCLEOTIDE SEQUENCE [LARGE SCALE GENOMIC DNA]</scope>
    <source>
        <strain evidence="11">B48,IBRC-M 10115,DSM 25386,CECT 8001</strain>
    </source>
</reference>
<gene>
    <name evidence="10" type="ORF">SAMN05192533_107135</name>
</gene>
<feature type="binding site" evidence="6">
    <location>
        <position position="362"/>
    </location>
    <ligand>
        <name>S-adenosyl-L-methionine</name>
        <dbReference type="ChEBI" id="CHEBI:59789"/>
    </ligand>
</feature>
<dbReference type="STRING" id="930146.SAMN05192533_107135"/>
<dbReference type="PROSITE" id="PS50926">
    <property type="entry name" value="TRAM"/>
    <property type="match status" value="1"/>
</dbReference>
<evidence type="ECO:0000259" key="9">
    <source>
        <dbReference type="PROSITE" id="PS50926"/>
    </source>
</evidence>
<name>A0A1H8CKI6_9BACI</name>
<organism evidence="10 11">
    <name type="scientific">Mesobacillus persicus</name>
    <dbReference type="NCBI Taxonomy" id="930146"/>
    <lineage>
        <taxon>Bacteria</taxon>
        <taxon>Bacillati</taxon>
        <taxon>Bacillota</taxon>
        <taxon>Bacilli</taxon>
        <taxon>Bacillales</taxon>
        <taxon>Bacillaceae</taxon>
        <taxon>Mesobacillus</taxon>
    </lineage>
</organism>
<evidence type="ECO:0000256" key="6">
    <source>
        <dbReference type="PROSITE-ProRule" id="PRU01024"/>
    </source>
</evidence>
<dbReference type="InterPro" id="IPR002792">
    <property type="entry name" value="TRAM_dom"/>
</dbReference>
<keyword evidence="11" id="KW-1185">Reference proteome</keyword>
<dbReference type="FunFam" id="2.40.50.140:FF:000097">
    <property type="entry name" value="23S rRNA (uracil(1939)-C(5))-methyltransferase RlmD"/>
    <property type="match status" value="1"/>
</dbReference>
<dbReference type="FunFam" id="2.40.50.1070:FF:000003">
    <property type="entry name" value="23S rRNA (Uracil-5-)-methyltransferase RumA"/>
    <property type="match status" value="1"/>
</dbReference>
<evidence type="ECO:0000313" key="11">
    <source>
        <dbReference type="Proteomes" id="UP000198553"/>
    </source>
</evidence>
<feature type="binding site" evidence="6">
    <location>
        <position position="431"/>
    </location>
    <ligand>
        <name>S-adenosyl-L-methionine</name>
        <dbReference type="ChEBI" id="CHEBI:59789"/>
    </ligand>
</feature>
<feature type="binding site" evidence="6">
    <location>
        <position position="333"/>
    </location>
    <ligand>
        <name>S-adenosyl-L-methionine</name>
        <dbReference type="ChEBI" id="CHEBI:59789"/>
    </ligand>
</feature>
<accession>A0A1H8CKI6</accession>
<keyword evidence="5" id="KW-0411">Iron-sulfur</keyword>
<dbReference type="GO" id="GO:0051539">
    <property type="term" value="F:4 iron, 4 sulfur cluster binding"/>
    <property type="evidence" value="ECO:0007669"/>
    <property type="project" value="UniProtKB-KW"/>
</dbReference>
<evidence type="ECO:0000256" key="2">
    <source>
        <dbReference type="ARBA" id="ARBA00022603"/>
    </source>
</evidence>
<feature type="active site" evidence="7">
    <location>
        <position position="458"/>
    </location>
</feature>
<proteinExistence type="inferred from homology"/>
<dbReference type="AlphaFoldDB" id="A0A1H8CKI6"/>
<dbReference type="PANTHER" id="PTHR11061">
    <property type="entry name" value="RNA M5U METHYLTRANSFERASE"/>
    <property type="match status" value="1"/>
</dbReference>
<dbReference type="InterPro" id="IPR030391">
    <property type="entry name" value="MeTrfase_TrmA_CS"/>
</dbReference>
<dbReference type="SUPFAM" id="SSF53335">
    <property type="entry name" value="S-adenosyl-L-methionine-dependent methyltransferases"/>
    <property type="match status" value="1"/>
</dbReference>
<dbReference type="Gene3D" id="2.40.50.140">
    <property type="entry name" value="Nucleic acid-binding proteins"/>
    <property type="match status" value="1"/>
</dbReference>
<keyword evidence="1" id="KW-0479">Metal-binding</keyword>
<dbReference type="Proteomes" id="UP000198553">
    <property type="component" value="Unassembled WGS sequence"/>
</dbReference>
<comment type="similarity">
    <text evidence="6">Belongs to the class I-like SAM-binding methyltransferase superfamily. RNA M5U methyltransferase family.</text>
</comment>
<keyword evidence="2 6" id="KW-0489">Methyltransferase</keyword>
<dbReference type="Gene3D" id="3.40.50.150">
    <property type="entry name" value="Vaccinia Virus protein VP39"/>
    <property type="match status" value="1"/>
</dbReference>
<dbReference type="GO" id="GO:0070475">
    <property type="term" value="P:rRNA base methylation"/>
    <property type="evidence" value="ECO:0007669"/>
    <property type="project" value="TreeGrafter"/>
</dbReference>
<dbReference type="PROSITE" id="PS01230">
    <property type="entry name" value="TRMA_1"/>
    <property type="match status" value="1"/>
</dbReference>
<dbReference type="PROSITE" id="PS51687">
    <property type="entry name" value="SAM_MT_RNA_M5U"/>
    <property type="match status" value="1"/>
</dbReference>
<keyword evidence="3 6" id="KW-0808">Transferase</keyword>
<evidence type="ECO:0000256" key="3">
    <source>
        <dbReference type="ARBA" id="ARBA00022679"/>
    </source>
</evidence>
<evidence type="ECO:0000256" key="4">
    <source>
        <dbReference type="ARBA" id="ARBA00022691"/>
    </source>
</evidence>
<dbReference type="GO" id="GO:0070041">
    <property type="term" value="F:rRNA (uridine-C5-)-methyltransferase activity"/>
    <property type="evidence" value="ECO:0007669"/>
    <property type="project" value="TreeGrafter"/>
</dbReference>
<dbReference type="InterPro" id="IPR010280">
    <property type="entry name" value="U5_MeTrfase_fam"/>
</dbReference>
<protein>
    <submittedName>
        <fullName evidence="10">23S rRNA m(5)U-1939 methyltransferase</fullName>
    </submittedName>
</protein>
<keyword evidence="4 6" id="KW-0949">S-adenosyl-L-methionine</keyword>
<feature type="binding site" evidence="6">
    <location>
        <position position="383"/>
    </location>
    <ligand>
        <name>S-adenosyl-L-methionine</name>
        <dbReference type="ChEBI" id="CHEBI:59789"/>
    </ligand>
</feature>
<dbReference type="EMBL" id="FOBW01000007">
    <property type="protein sequence ID" value="SEM95633.1"/>
    <property type="molecule type" value="Genomic_DNA"/>
</dbReference>
<dbReference type="SUPFAM" id="SSF50249">
    <property type="entry name" value="Nucleic acid-binding proteins"/>
    <property type="match status" value="1"/>
</dbReference>
<dbReference type="Pfam" id="PF01938">
    <property type="entry name" value="TRAM"/>
    <property type="match status" value="1"/>
</dbReference>
<evidence type="ECO:0000256" key="7">
    <source>
        <dbReference type="PROSITE-ProRule" id="PRU10015"/>
    </source>
</evidence>
<evidence type="ECO:0000256" key="5">
    <source>
        <dbReference type="ARBA" id="ARBA00023014"/>
    </source>
</evidence>
<dbReference type="CDD" id="cd02440">
    <property type="entry name" value="AdoMet_MTases"/>
    <property type="match status" value="1"/>
</dbReference>
<dbReference type="InterPro" id="IPR029063">
    <property type="entry name" value="SAM-dependent_MTases_sf"/>
</dbReference>
<feature type="active site" description="Nucleophile" evidence="6">
    <location>
        <position position="458"/>
    </location>
</feature>
<evidence type="ECO:0000313" key="10">
    <source>
        <dbReference type="EMBL" id="SEM95633.1"/>
    </source>
</evidence>
<keyword evidence="1" id="KW-0408">Iron</keyword>
<dbReference type="PANTHER" id="PTHR11061:SF45">
    <property type="match status" value="1"/>
</dbReference>
<evidence type="ECO:0000256" key="8">
    <source>
        <dbReference type="SAM" id="MobiDB-lite"/>
    </source>
</evidence>
<evidence type="ECO:0000256" key="1">
    <source>
        <dbReference type="ARBA" id="ARBA00022485"/>
    </source>
</evidence>
<sequence>MLRFIYGGALNNGVNILENNMKNRTKGNKDFKKGAKTGQNRNQDQGGVKMELKQTFPLTIKRLGINGEGVGYFKRQVVFVPGALPGEEVVAEVTKVHPKFSEARIKKIRKPSEHRVKPVCPVYEECGGCQLQHLHYSQQLKEKRDIIIQSLERHSKLPISEVKINETIGMENPWGYRNKSQFQVGEKEGKVLAGLYGMNSHKLINIDQCAVQHPATVKATEVVKSILQDLKITIYNEKSGKGLIRTIVARTGVQSGELQIVLITTKRELQKKELIIEKIKERLPEVTSIVQNVNGQKTSIIFGNETETLEGNDFIQETLGDLQFELSARTFFQLNPEQTVKLYNEVKSAAGLSGKEKIVDAYCGVGTIGLWLAGSAGEVRGMDVIPESIEDARKNAARHGIKHARYEVGKAEQWLPKWAKEGWRPDVIVVDPPRTGCDEEFLNTVLKIKPKKFVYVSCNPSTLAKDIAKLSKHYKVEYIQPVDMFPHTAHVECVSQLILKEK</sequence>
<dbReference type="Pfam" id="PF05958">
    <property type="entry name" value="tRNA_U5-meth_tr"/>
    <property type="match status" value="1"/>
</dbReference>